<dbReference type="PROSITE" id="PS51257">
    <property type="entry name" value="PROKAR_LIPOPROTEIN"/>
    <property type="match status" value="1"/>
</dbReference>
<feature type="domain" description="Thioredoxin" evidence="5">
    <location>
        <begin position="20"/>
        <end position="153"/>
    </location>
</feature>
<dbReference type="Pfam" id="PF00085">
    <property type="entry name" value="Thioredoxin"/>
    <property type="match status" value="2"/>
</dbReference>
<dbReference type="PANTHER" id="PTHR45672">
    <property type="entry name" value="PROTEIN DISULFIDE-ISOMERASE C17H9.14C-RELATED"/>
    <property type="match status" value="1"/>
</dbReference>
<dbReference type="InterPro" id="IPR051063">
    <property type="entry name" value="PDI"/>
</dbReference>
<dbReference type="PROSITE" id="PS51352">
    <property type="entry name" value="THIOREDOXIN_2"/>
    <property type="match status" value="2"/>
</dbReference>
<keyword evidence="7" id="KW-1185">Reference proteome</keyword>
<dbReference type="InterPro" id="IPR036249">
    <property type="entry name" value="Thioredoxin-like_sf"/>
</dbReference>
<dbReference type="STRING" id="1169540.A0A0G4EAQ0"/>
<dbReference type="InParanoid" id="A0A0G4EAQ0"/>
<dbReference type="AlphaFoldDB" id="A0A0G4EAQ0"/>
<protein>
    <recommendedName>
        <fullName evidence="5">Thioredoxin domain-containing protein</fullName>
    </recommendedName>
</protein>
<name>A0A0G4EAQ0_VITBC</name>
<evidence type="ECO:0000313" key="6">
    <source>
        <dbReference type="EMBL" id="CEL92726.1"/>
    </source>
</evidence>
<dbReference type="OMA" id="WTELAKG"/>
<feature type="signal peptide" evidence="4">
    <location>
        <begin position="1"/>
        <end position="23"/>
    </location>
</feature>
<dbReference type="VEuPathDB" id="CryptoDB:Vbra_1936"/>
<evidence type="ECO:0000256" key="4">
    <source>
        <dbReference type="SAM" id="SignalP"/>
    </source>
</evidence>
<dbReference type="CDD" id="cd02961">
    <property type="entry name" value="PDI_a_family"/>
    <property type="match status" value="2"/>
</dbReference>
<dbReference type="PANTHER" id="PTHR45672:SF3">
    <property type="entry name" value="THIOREDOXIN DOMAIN-CONTAINING PROTEIN 5"/>
    <property type="match status" value="1"/>
</dbReference>
<proteinExistence type="inferred from homology"/>
<evidence type="ECO:0000256" key="1">
    <source>
        <dbReference type="ARBA" id="ARBA00006347"/>
    </source>
</evidence>
<evidence type="ECO:0000256" key="3">
    <source>
        <dbReference type="SAM" id="MobiDB-lite"/>
    </source>
</evidence>
<organism evidence="6 7">
    <name type="scientific">Vitrella brassicaformis (strain CCMP3155)</name>
    <dbReference type="NCBI Taxonomy" id="1169540"/>
    <lineage>
        <taxon>Eukaryota</taxon>
        <taxon>Sar</taxon>
        <taxon>Alveolata</taxon>
        <taxon>Colpodellida</taxon>
        <taxon>Vitrellaceae</taxon>
        <taxon>Vitrella</taxon>
    </lineage>
</organism>
<dbReference type="GO" id="GO:0005783">
    <property type="term" value="C:endoplasmic reticulum"/>
    <property type="evidence" value="ECO:0007669"/>
    <property type="project" value="TreeGrafter"/>
</dbReference>
<dbReference type="GO" id="GO:0006457">
    <property type="term" value="P:protein folding"/>
    <property type="evidence" value="ECO:0007669"/>
    <property type="project" value="TreeGrafter"/>
</dbReference>
<evidence type="ECO:0000313" key="7">
    <source>
        <dbReference type="Proteomes" id="UP000041254"/>
    </source>
</evidence>
<keyword evidence="2 4" id="KW-0732">Signal</keyword>
<comment type="similarity">
    <text evidence="1">Belongs to the protein disulfide isomerase family.</text>
</comment>
<dbReference type="Gene3D" id="3.40.30.10">
    <property type="entry name" value="Glutaredoxin"/>
    <property type="match status" value="2"/>
</dbReference>
<dbReference type="OrthoDB" id="1899781at2759"/>
<reference evidence="6 7" key="1">
    <citation type="submission" date="2014-11" db="EMBL/GenBank/DDBJ databases">
        <authorList>
            <person name="Zhu J."/>
            <person name="Qi W."/>
            <person name="Song R."/>
        </authorList>
    </citation>
    <scope>NUCLEOTIDE SEQUENCE [LARGE SCALE GENOMIC DNA]</scope>
</reference>
<accession>A0A0G4EAQ0</accession>
<dbReference type="PhylomeDB" id="A0A0G4EAQ0"/>
<dbReference type="GO" id="GO:0003756">
    <property type="term" value="F:protein disulfide isomerase activity"/>
    <property type="evidence" value="ECO:0007669"/>
    <property type="project" value="TreeGrafter"/>
</dbReference>
<feature type="region of interest" description="Disordered" evidence="3">
    <location>
        <begin position="310"/>
        <end position="330"/>
    </location>
</feature>
<evidence type="ECO:0000256" key="2">
    <source>
        <dbReference type="ARBA" id="ARBA00022729"/>
    </source>
</evidence>
<dbReference type="Proteomes" id="UP000041254">
    <property type="component" value="Unassembled WGS sequence"/>
</dbReference>
<gene>
    <name evidence="6" type="ORF">Vbra_1936</name>
</gene>
<feature type="chain" id="PRO_5005187363" description="Thioredoxin domain-containing protein" evidence="4">
    <location>
        <begin position="24"/>
        <end position="343"/>
    </location>
</feature>
<sequence length="343" mass="37706">MQRPCLLVLAGLLVSGCLLSVRGDPAAAAENDTSVVATTEATEADFDEHIKENPYVVVMFYAPWCFWSKMLLPEFDIAAANLTVHDPPVKLIKVDCDCGGVRCELCGSDRYNITGYPTLKWFADGSSDSPTPLPLGGSSSADEIVEWVEGQLSNSTNQADQTLAEEPVPFRRTQSDPAPVAESDTSVVAIEATEADFDEHIKESPYVLVMFYAWWCPASQAMLPVFDNVTANLTERDPAVKLIKVECDGNPDLCEKYWIEHVPMLKLFTDGNLTELATYEGEKGVKAIVDWVDGQLNNTTMAAHQADATLAGDESDEAVEGVPLRRTEKDSSHRCQRFHLRRA</sequence>
<dbReference type="EMBL" id="CDMY01000104">
    <property type="protein sequence ID" value="CEL92726.1"/>
    <property type="molecule type" value="Genomic_DNA"/>
</dbReference>
<dbReference type="SUPFAM" id="SSF52833">
    <property type="entry name" value="Thioredoxin-like"/>
    <property type="match status" value="2"/>
</dbReference>
<evidence type="ECO:0000259" key="5">
    <source>
        <dbReference type="PROSITE" id="PS51352"/>
    </source>
</evidence>
<feature type="domain" description="Thioredoxin" evidence="5">
    <location>
        <begin position="172"/>
        <end position="297"/>
    </location>
</feature>
<dbReference type="InterPro" id="IPR013766">
    <property type="entry name" value="Thioredoxin_domain"/>
</dbReference>